<evidence type="ECO:0000313" key="2">
    <source>
        <dbReference type="EMBL" id="KAB7782179.1"/>
    </source>
</evidence>
<feature type="compositionally biased region" description="Polar residues" evidence="1">
    <location>
        <begin position="1"/>
        <end position="12"/>
    </location>
</feature>
<sequence>MSVTDWSPQPSGNAVADRAIPARDGAAGREIPEMVRGVMAGMRRYADAQGGALVTGGRLNAYTVDTALGVTELRPGLSLIVKVDRDNTAEATLNVDGSGPLPWVDAGGVRLQAGRIIAGRFYNIILDADALAWRVQAGSSTLDEIPGLIDLRQEVSENASSVAAKTEATTTAAAIVATQAGAVEAARAEVAGNTATVATAATQVADDAAAAQSAQAVAVTARDQAQAAVASGRVSYATLAQLQANLAPADGAQGEVRADPVPARNGIYDKVGPSGSGSWEKWSSTTLPAVEARTTANTKQRLDDAVRARALFGFDFTGSVIPVVADSDGRVHLGVDALTGNVVGRLSDAQVAPSIQRTIQKDVYPSFGNVWGYAGTGTVYPIVVGTNGAVALGFDRDKNELVGLFPASQGGGGAVASSTALTPLPSADRPLRADWNGAIAYGQSLSIGATGLPPLSTAQIYANLTFGAGPKATKAGSSSGGTNPGTDTSKPLVEDSLGGDGGTDRGETICSGLANGAVERLAVENGGAPSTFVIFASAAGKGNTGIGGLSPGSTWWQNFLDHITDAKALATAAGKSYALHAVPWLQGEASINSAGYEASLSSLVTSIDSNARAITGQATPVHTLLYQTAFGVKTSPAVALAQLSVAQAHRLAHHVSAIYHMPYSGDGTHLTNVGYLWLGRYFARAYKLLVIDGVEPPSIRPISATLRGTELRVRFSVPRLPLVLDSASLAAALNGGFVVRTDSGEATISAVAVDTSSPDTVVLTLAAALAGANPRLRYALDNLGTGLNISNGASGNLRDSTPDRFSFGGLTYPLWHVAPHFELPILTLASI</sequence>
<name>A0A833J108_9HYPH</name>
<dbReference type="EMBL" id="WEKV01000020">
    <property type="protein sequence ID" value="KAB7782179.1"/>
    <property type="molecule type" value="Genomic_DNA"/>
</dbReference>
<comment type="caution">
    <text evidence="2">The sequence shown here is derived from an EMBL/GenBank/DDBJ whole genome shotgun (WGS) entry which is preliminary data.</text>
</comment>
<evidence type="ECO:0000256" key="1">
    <source>
        <dbReference type="SAM" id="MobiDB-lite"/>
    </source>
</evidence>
<dbReference type="GO" id="GO:0016788">
    <property type="term" value="F:hydrolase activity, acting on ester bonds"/>
    <property type="evidence" value="ECO:0007669"/>
    <property type="project" value="UniProtKB-ARBA"/>
</dbReference>
<organism evidence="2 3">
    <name type="scientific">Methylorubrum populi</name>
    <dbReference type="NCBI Taxonomy" id="223967"/>
    <lineage>
        <taxon>Bacteria</taxon>
        <taxon>Pseudomonadati</taxon>
        <taxon>Pseudomonadota</taxon>
        <taxon>Alphaproteobacteria</taxon>
        <taxon>Hyphomicrobiales</taxon>
        <taxon>Methylobacteriaceae</taxon>
        <taxon>Methylorubrum</taxon>
    </lineage>
</organism>
<feature type="region of interest" description="Disordered" evidence="1">
    <location>
        <begin position="472"/>
        <end position="504"/>
    </location>
</feature>
<dbReference type="InterPro" id="IPR036514">
    <property type="entry name" value="SGNH_hydro_sf"/>
</dbReference>
<reference evidence="2 3" key="1">
    <citation type="submission" date="2019-10" db="EMBL/GenBank/DDBJ databases">
        <title>Draft Genome Sequence of the Caffeine Degrading Methylotroph Methylorubrum populi PINKEL.</title>
        <authorList>
            <person name="Dawson S.C."/>
            <person name="Zhang X."/>
            <person name="Wright M.E."/>
            <person name="Sharma G."/>
            <person name="Langner J.T."/>
            <person name="Ditty J.L."/>
            <person name="Subuyuj G.A."/>
        </authorList>
    </citation>
    <scope>NUCLEOTIDE SEQUENCE [LARGE SCALE GENOMIC DNA]</scope>
    <source>
        <strain evidence="2 3">Pinkel</strain>
    </source>
</reference>
<gene>
    <name evidence="2" type="ORF">F8B43_4934</name>
</gene>
<proteinExistence type="predicted"/>
<dbReference type="RefSeq" id="WP_152278690.1">
    <property type="nucleotide sequence ID" value="NZ_WEKV01000020.1"/>
</dbReference>
<dbReference type="SUPFAM" id="SSF52266">
    <property type="entry name" value="SGNH hydrolase"/>
    <property type="match status" value="1"/>
</dbReference>
<evidence type="ECO:0000313" key="3">
    <source>
        <dbReference type="Proteomes" id="UP000469949"/>
    </source>
</evidence>
<accession>A0A833J108</accession>
<dbReference type="Gene3D" id="3.40.50.1110">
    <property type="entry name" value="SGNH hydrolase"/>
    <property type="match status" value="1"/>
</dbReference>
<dbReference type="Proteomes" id="UP000469949">
    <property type="component" value="Unassembled WGS sequence"/>
</dbReference>
<evidence type="ECO:0008006" key="4">
    <source>
        <dbReference type="Google" id="ProtNLM"/>
    </source>
</evidence>
<dbReference type="AlphaFoldDB" id="A0A833J108"/>
<feature type="region of interest" description="Disordered" evidence="1">
    <location>
        <begin position="1"/>
        <end position="21"/>
    </location>
</feature>
<protein>
    <recommendedName>
        <fullName evidence="4">Sialate O-acetylesterase domain-containing protein</fullName>
    </recommendedName>
</protein>